<gene>
    <name evidence="10" type="primary">rtcB_1</name>
    <name evidence="8" type="synonym">rtcB</name>
    <name evidence="10" type="ORF">GCM10022233_34990</name>
</gene>
<comment type="caution">
    <text evidence="10">The sequence shown here is derived from an EMBL/GenBank/DDBJ whole genome shotgun (WGS) entry which is preliminary data.</text>
</comment>
<dbReference type="Proteomes" id="UP001499984">
    <property type="component" value="Unassembled WGS sequence"/>
</dbReference>
<keyword evidence="2 8" id="KW-0479">Metal-binding</keyword>
<evidence type="ECO:0000256" key="1">
    <source>
        <dbReference type="ARBA" id="ARBA00022598"/>
    </source>
</evidence>
<dbReference type="Gene3D" id="3.90.1860.10">
    <property type="entry name" value="tRNA-splicing ligase RtcB"/>
    <property type="match status" value="1"/>
</dbReference>
<comment type="similarity">
    <text evidence="8">Belongs to the RtcB family.</text>
</comment>
<keyword evidence="6 8" id="KW-0464">Manganese</keyword>
<dbReference type="RefSeq" id="WP_345013609.1">
    <property type="nucleotide sequence ID" value="NZ_BAAAZY010000010.1"/>
</dbReference>
<dbReference type="Pfam" id="PF01139">
    <property type="entry name" value="RtcB"/>
    <property type="match status" value="1"/>
</dbReference>
<feature type="region of interest" description="Disordered" evidence="9">
    <location>
        <begin position="1"/>
        <end position="27"/>
    </location>
</feature>
<name>A0ABP7V3Y3_9ACTN</name>
<evidence type="ECO:0000256" key="2">
    <source>
        <dbReference type="ARBA" id="ARBA00022723"/>
    </source>
</evidence>
<dbReference type="EC" id="6.5.1.-" evidence="8"/>
<dbReference type="PANTHER" id="PTHR11118">
    <property type="entry name" value="RNA-SPLICING LIGASE RTCB HOMOLOG"/>
    <property type="match status" value="1"/>
</dbReference>
<evidence type="ECO:0000256" key="4">
    <source>
        <dbReference type="ARBA" id="ARBA00022800"/>
    </source>
</evidence>
<dbReference type="GO" id="GO:0016874">
    <property type="term" value="F:ligase activity"/>
    <property type="evidence" value="ECO:0007669"/>
    <property type="project" value="UniProtKB-KW"/>
</dbReference>
<evidence type="ECO:0000313" key="11">
    <source>
        <dbReference type="Proteomes" id="UP001499984"/>
    </source>
</evidence>
<evidence type="ECO:0000256" key="6">
    <source>
        <dbReference type="ARBA" id="ARBA00023211"/>
    </source>
</evidence>
<evidence type="ECO:0000256" key="7">
    <source>
        <dbReference type="ARBA" id="ARBA00047746"/>
    </source>
</evidence>
<dbReference type="InterPro" id="IPR036025">
    <property type="entry name" value="RtcB-like_sf"/>
</dbReference>
<evidence type="ECO:0000256" key="9">
    <source>
        <dbReference type="SAM" id="MobiDB-lite"/>
    </source>
</evidence>
<comment type="subunit">
    <text evidence="8">Monomer.</text>
</comment>
<reference evidence="11" key="1">
    <citation type="journal article" date="2019" name="Int. J. Syst. Evol. Microbiol.">
        <title>The Global Catalogue of Microorganisms (GCM) 10K type strain sequencing project: providing services to taxonomists for standard genome sequencing and annotation.</title>
        <authorList>
            <consortium name="The Broad Institute Genomics Platform"/>
            <consortium name="The Broad Institute Genome Sequencing Center for Infectious Disease"/>
            <person name="Wu L."/>
            <person name="Ma J."/>
        </authorList>
    </citation>
    <scope>NUCLEOTIDE SEQUENCE [LARGE SCALE GENOMIC DNA]</scope>
    <source>
        <strain evidence="11">JCM 16925</strain>
    </source>
</reference>
<dbReference type="InterPro" id="IPR001233">
    <property type="entry name" value="RtcB"/>
</dbReference>
<keyword evidence="5" id="KW-0342">GTP-binding</keyword>
<comment type="catalytic activity">
    <reaction evidence="7">
        <text>a 3'-end 3'-phospho-ribonucleotide-RNA + a 5'-end dephospho-ribonucleoside-RNA + GTP = a ribonucleotidyl-ribonucleotide-RNA + GMP + diphosphate</text>
        <dbReference type="Rhea" id="RHEA:68076"/>
        <dbReference type="Rhea" id="RHEA-COMP:10463"/>
        <dbReference type="Rhea" id="RHEA-COMP:13936"/>
        <dbReference type="Rhea" id="RHEA-COMP:17355"/>
        <dbReference type="ChEBI" id="CHEBI:33019"/>
        <dbReference type="ChEBI" id="CHEBI:37565"/>
        <dbReference type="ChEBI" id="CHEBI:58115"/>
        <dbReference type="ChEBI" id="CHEBI:83062"/>
        <dbReference type="ChEBI" id="CHEBI:138284"/>
        <dbReference type="ChEBI" id="CHEBI:173118"/>
        <dbReference type="EC" id="6.5.1.8"/>
    </reaction>
</comment>
<keyword evidence="11" id="KW-1185">Reference proteome</keyword>
<keyword evidence="4" id="KW-0692">RNA repair</keyword>
<evidence type="ECO:0000313" key="10">
    <source>
        <dbReference type="EMBL" id="GAA4059086.1"/>
    </source>
</evidence>
<sequence>MQVDIISRRDDHPPQVPSAGPTVFDSPEVPADPALLDLLREGTATADLAAPPVALPDFCHKRSEMPSSIVVATRGAIRPALTESALNCGMALATLDIPRPPAAAIDDFYGRVRRRYPDPPGWKFELSRTEVLRAAVEGAGFAAERYGIDPEDIDRIEEFGRLPIEEYGDAERARRELPWICVQLARLRFGSIGPSTHFLELQQVEEVLEPEAAERLGIQRGQVTLQFHNGGGVLTGQIGGLYARRATARRLLRAEMSVQKPLSLLLSARSLAEARRRYAAYFTKGCPSVPIEGDDGRRVMLAQRLSMNYGFAYRLATYSALRAFAAQAFGARARLVVDSPHNSVYEELVDGEPAFVHRHNATRAWTPEMMAGHPAFSDTGQPLLVPGTKRTSSFLCVPASQAHRSLFTACHGTGSVISAFVRQGRSGRDPHGRHTLHYGYTDAAPQSVPQLDDRGVDAAVGILVDNGLVRPVARLRPFAVLT</sequence>
<comment type="cofactor">
    <cofactor evidence="8">
        <name>Mn(2+)</name>
        <dbReference type="ChEBI" id="CHEBI:29035"/>
    </cofactor>
    <text evidence="8">Binds 2 manganese ions per subunit.</text>
</comment>
<dbReference type="PANTHER" id="PTHR11118:SF1">
    <property type="entry name" value="RNA-SPLICING LIGASE RTCB HOMOLOG"/>
    <property type="match status" value="1"/>
</dbReference>
<feature type="compositionally biased region" description="Basic and acidic residues" evidence="9">
    <location>
        <begin position="1"/>
        <end position="13"/>
    </location>
</feature>
<proteinExistence type="inferred from homology"/>
<organism evidence="10 11">
    <name type="scientific">Streptomyces shaanxiensis</name>
    <dbReference type="NCBI Taxonomy" id="653357"/>
    <lineage>
        <taxon>Bacteria</taxon>
        <taxon>Bacillati</taxon>
        <taxon>Actinomycetota</taxon>
        <taxon>Actinomycetes</taxon>
        <taxon>Kitasatosporales</taxon>
        <taxon>Streptomycetaceae</taxon>
        <taxon>Streptomyces</taxon>
    </lineage>
</organism>
<protein>
    <recommendedName>
        <fullName evidence="8">tRNA-splicing ligase RtcB</fullName>
        <ecNumber evidence="8">6.5.1.-</ecNumber>
    </recommendedName>
</protein>
<evidence type="ECO:0000256" key="8">
    <source>
        <dbReference type="RuleBase" id="RU371113"/>
    </source>
</evidence>
<keyword evidence="3" id="KW-0547">Nucleotide-binding</keyword>
<accession>A0ABP7V3Y3</accession>
<evidence type="ECO:0000256" key="5">
    <source>
        <dbReference type="ARBA" id="ARBA00023134"/>
    </source>
</evidence>
<keyword evidence="1 8" id="KW-0436">Ligase</keyword>
<dbReference type="EMBL" id="BAAAZY010000010">
    <property type="protein sequence ID" value="GAA4059086.1"/>
    <property type="molecule type" value="Genomic_DNA"/>
</dbReference>
<evidence type="ECO:0000256" key="3">
    <source>
        <dbReference type="ARBA" id="ARBA00022741"/>
    </source>
</evidence>
<dbReference type="SUPFAM" id="SSF103365">
    <property type="entry name" value="Hypothetical protein PH1602"/>
    <property type="match status" value="1"/>
</dbReference>